<dbReference type="Pfam" id="PF13338">
    <property type="entry name" value="AbiEi_4"/>
    <property type="match status" value="1"/>
</dbReference>
<organism evidence="2 3">
    <name type="scientific">Bradyrhizobium agreste</name>
    <dbReference type="NCBI Taxonomy" id="2751811"/>
    <lineage>
        <taxon>Bacteria</taxon>
        <taxon>Pseudomonadati</taxon>
        <taxon>Pseudomonadota</taxon>
        <taxon>Alphaproteobacteria</taxon>
        <taxon>Hyphomicrobiales</taxon>
        <taxon>Nitrobacteraceae</taxon>
        <taxon>Bradyrhizobium</taxon>
    </lineage>
</organism>
<dbReference type="InterPro" id="IPR025159">
    <property type="entry name" value="AbiEi_N"/>
</dbReference>
<feature type="domain" description="AbiEi antitoxin N-terminal" evidence="1">
    <location>
        <begin position="13"/>
        <end position="57"/>
    </location>
</feature>
<comment type="caution">
    <text evidence="2">The sequence shown here is derived from an EMBL/GenBank/DDBJ whole genome shotgun (WGS) entry which is preliminary data.</text>
</comment>
<gene>
    <name evidence="2" type="ORF">HZZ13_13925</name>
</gene>
<dbReference type="Proteomes" id="UP000807370">
    <property type="component" value="Unassembled WGS sequence"/>
</dbReference>
<dbReference type="EMBL" id="JACCHP010000008">
    <property type="protein sequence ID" value="MBH5398881.1"/>
    <property type="molecule type" value="Genomic_DNA"/>
</dbReference>
<evidence type="ECO:0000313" key="3">
    <source>
        <dbReference type="Proteomes" id="UP000807370"/>
    </source>
</evidence>
<reference evidence="2 3" key="1">
    <citation type="submission" date="2020-07" db="EMBL/GenBank/DDBJ databases">
        <title>Bradyrhizobium diversity isolated from nodules of indigenous legumes of Western Australia.</title>
        <authorList>
            <person name="Klepa M.S."/>
        </authorList>
    </citation>
    <scope>NUCLEOTIDE SEQUENCE [LARGE SCALE GENOMIC DNA]</scope>
    <source>
        <strain evidence="2 3">CNPSo 4010</strain>
    </source>
</reference>
<protein>
    <submittedName>
        <fullName evidence="2">Type IV toxin-antitoxin system AbiEi family antitoxin domain-containing protein</fullName>
    </submittedName>
</protein>
<accession>A0ABS0PNT8</accession>
<proteinExistence type="predicted"/>
<keyword evidence="3" id="KW-1185">Reference proteome</keyword>
<sequence>MRREPERQEDRAISLLEKRGMMRLSEFLEEGITSATISRMVQKGALNQLSRGLYQLPDALLDGNHSLAVAAKLIPNGVICYDSALAFHELTDRIPPYVWMAIGPRDWRPKITRPRIQIMRFGPKEFDKGVEHHIIEGVSVSIYTPAKTIVDLFKSGKYPKAFYNAPAGLAHATQTMKDALRLRKATPSEIAKYAVEAGIWEKIVQPRLEALTVNA</sequence>
<evidence type="ECO:0000313" key="2">
    <source>
        <dbReference type="EMBL" id="MBH5398881.1"/>
    </source>
</evidence>
<name>A0ABS0PNT8_9BRAD</name>
<evidence type="ECO:0000259" key="1">
    <source>
        <dbReference type="Pfam" id="PF13338"/>
    </source>
</evidence>